<keyword evidence="2" id="KW-0805">Transcription regulation</keyword>
<sequence length="313" mass="34483">MVKNTCAARTATNISVSPSTLSVFLFILLVSPLLSYVDGVSNIYWVCSGKMEGKNGCNNSVRMLSLNFGANVNIVSQTPGDSTNYHHVLPADRNVNQTNYPHLTEWTQTAKTFPAFVEFIAETSNFPRKASTKDVVAVVPSTVQTINGVSELRGEISYNHLTCSYSSKPTDSRNNAPGILSKSRPSSSSRRGYSADRQRRLRIAERLEALQELLPQSSKGNQASALDDVIDHIKYLQLQIKDLSQSKLGGESSSEPFIFVEGYGHYMSHQEMHSEPLEEMVGKLLEVDPLAAAQLLENKGLFVMPMDFVEGLC</sequence>
<evidence type="ECO:0000256" key="6">
    <source>
        <dbReference type="SAM" id="MobiDB-lite"/>
    </source>
</evidence>
<keyword evidence="3" id="KW-0238">DNA-binding</keyword>
<proteinExistence type="predicted"/>
<dbReference type="PROSITE" id="PS50888">
    <property type="entry name" value="BHLH"/>
    <property type="match status" value="1"/>
</dbReference>
<dbReference type="PANTHER" id="PTHR16223">
    <property type="entry name" value="TRANSCRIPTION FACTOR BHLH83-RELATED"/>
    <property type="match status" value="1"/>
</dbReference>
<evidence type="ECO:0000256" key="2">
    <source>
        <dbReference type="ARBA" id="ARBA00023015"/>
    </source>
</evidence>
<feature type="domain" description="BHLH" evidence="7">
    <location>
        <begin position="187"/>
        <end position="236"/>
    </location>
</feature>
<dbReference type="InterPro" id="IPR045843">
    <property type="entry name" value="IND-like"/>
</dbReference>
<dbReference type="Pfam" id="PF00010">
    <property type="entry name" value="HLH"/>
    <property type="match status" value="1"/>
</dbReference>
<evidence type="ECO:0000256" key="3">
    <source>
        <dbReference type="ARBA" id="ARBA00023125"/>
    </source>
</evidence>
<feature type="compositionally biased region" description="Polar residues" evidence="6">
    <location>
        <begin position="165"/>
        <end position="175"/>
    </location>
</feature>
<feature type="region of interest" description="Disordered" evidence="6">
    <location>
        <begin position="165"/>
        <end position="197"/>
    </location>
</feature>
<evidence type="ECO:0000256" key="5">
    <source>
        <dbReference type="ARBA" id="ARBA00023242"/>
    </source>
</evidence>
<dbReference type="InterPro" id="IPR045239">
    <property type="entry name" value="bHLH95_bHLH"/>
</dbReference>
<dbReference type="CDD" id="cd11393">
    <property type="entry name" value="bHLH_AtbHLH_like"/>
    <property type="match status" value="1"/>
</dbReference>
<dbReference type="SMART" id="SM00353">
    <property type="entry name" value="HLH"/>
    <property type="match status" value="1"/>
</dbReference>
<dbReference type="Proteomes" id="UP001642487">
    <property type="component" value="Chromosome 6"/>
</dbReference>
<evidence type="ECO:0000256" key="4">
    <source>
        <dbReference type="ARBA" id="ARBA00023163"/>
    </source>
</evidence>
<name>A0ABP0YSX8_9ROSI</name>
<dbReference type="SUPFAM" id="SSF47459">
    <property type="entry name" value="HLH, helix-loop-helix DNA-binding domain"/>
    <property type="match status" value="1"/>
</dbReference>
<evidence type="ECO:0000313" key="8">
    <source>
        <dbReference type="EMBL" id="CAK9323454.1"/>
    </source>
</evidence>
<keyword evidence="9" id="KW-1185">Reference proteome</keyword>
<dbReference type="EMBL" id="OZ021740">
    <property type="protein sequence ID" value="CAK9323454.1"/>
    <property type="molecule type" value="Genomic_DNA"/>
</dbReference>
<organism evidence="8 9">
    <name type="scientific">Citrullus colocynthis</name>
    <name type="common">colocynth</name>
    <dbReference type="NCBI Taxonomy" id="252529"/>
    <lineage>
        <taxon>Eukaryota</taxon>
        <taxon>Viridiplantae</taxon>
        <taxon>Streptophyta</taxon>
        <taxon>Embryophyta</taxon>
        <taxon>Tracheophyta</taxon>
        <taxon>Spermatophyta</taxon>
        <taxon>Magnoliopsida</taxon>
        <taxon>eudicotyledons</taxon>
        <taxon>Gunneridae</taxon>
        <taxon>Pentapetalae</taxon>
        <taxon>rosids</taxon>
        <taxon>fabids</taxon>
        <taxon>Cucurbitales</taxon>
        <taxon>Cucurbitaceae</taxon>
        <taxon>Benincaseae</taxon>
        <taxon>Citrullus</taxon>
    </lineage>
</organism>
<comment type="subcellular location">
    <subcellularLocation>
        <location evidence="1">Nucleus</location>
    </subcellularLocation>
</comment>
<protein>
    <recommendedName>
        <fullName evidence="7">BHLH domain-containing protein</fullName>
    </recommendedName>
</protein>
<reference evidence="8 9" key="1">
    <citation type="submission" date="2024-03" db="EMBL/GenBank/DDBJ databases">
        <authorList>
            <person name="Gkanogiannis A."/>
            <person name="Becerra Lopez-Lavalle L."/>
        </authorList>
    </citation>
    <scope>NUCLEOTIDE SEQUENCE [LARGE SCALE GENOMIC DNA]</scope>
</reference>
<keyword evidence="4" id="KW-0804">Transcription</keyword>
<feature type="compositionally biased region" description="Low complexity" evidence="6">
    <location>
        <begin position="181"/>
        <end position="192"/>
    </location>
</feature>
<dbReference type="InterPro" id="IPR011598">
    <property type="entry name" value="bHLH_dom"/>
</dbReference>
<gene>
    <name evidence="8" type="ORF">CITCOLO1_LOCUS15636</name>
</gene>
<dbReference type="InterPro" id="IPR036638">
    <property type="entry name" value="HLH_DNA-bd_sf"/>
</dbReference>
<accession>A0ABP0YSX8</accession>
<evidence type="ECO:0000256" key="1">
    <source>
        <dbReference type="ARBA" id="ARBA00004123"/>
    </source>
</evidence>
<evidence type="ECO:0000313" key="9">
    <source>
        <dbReference type="Proteomes" id="UP001642487"/>
    </source>
</evidence>
<dbReference type="Gene3D" id="4.10.280.10">
    <property type="entry name" value="Helix-loop-helix DNA-binding domain"/>
    <property type="match status" value="1"/>
</dbReference>
<keyword evidence="5" id="KW-0539">Nucleus</keyword>
<dbReference type="PANTHER" id="PTHR16223:SF109">
    <property type="entry name" value="BHLH DOMAIN-CONTAINING PROTEIN"/>
    <property type="match status" value="1"/>
</dbReference>
<evidence type="ECO:0000259" key="7">
    <source>
        <dbReference type="PROSITE" id="PS50888"/>
    </source>
</evidence>